<evidence type="ECO:0000256" key="1">
    <source>
        <dbReference type="SAM" id="Coils"/>
    </source>
</evidence>
<proteinExistence type="predicted"/>
<organism evidence="3 4">
    <name type="scientific">Forsythia ovata</name>
    <dbReference type="NCBI Taxonomy" id="205694"/>
    <lineage>
        <taxon>Eukaryota</taxon>
        <taxon>Viridiplantae</taxon>
        <taxon>Streptophyta</taxon>
        <taxon>Embryophyta</taxon>
        <taxon>Tracheophyta</taxon>
        <taxon>Spermatophyta</taxon>
        <taxon>Magnoliopsida</taxon>
        <taxon>eudicotyledons</taxon>
        <taxon>Gunneridae</taxon>
        <taxon>Pentapetalae</taxon>
        <taxon>asterids</taxon>
        <taxon>lamiids</taxon>
        <taxon>Lamiales</taxon>
        <taxon>Oleaceae</taxon>
        <taxon>Forsythieae</taxon>
        <taxon>Forsythia</taxon>
    </lineage>
</organism>
<name>A0ABD1SPI2_9LAMI</name>
<sequence>MRLLTEEKDKLKADLSAAKSNVAEFLKSQLEELTESLRSKNLSHKANTEEVVKAGVENFRSQFEFTSDYENLQAFFVLTEVKELHPNVDLSTIEVDYPTPEEVEDGAGQPPADGAKGPADEPLADNA</sequence>
<keyword evidence="4" id="KW-1185">Reference proteome</keyword>
<reference evidence="4" key="1">
    <citation type="submission" date="2024-07" db="EMBL/GenBank/DDBJ databases">
        <title>Two chromosome-level genome assemblies of Korean endemic species Abeliophyllum distichum and Forsythia ovata (Oleaceae).</title>
        <authorList>
            <person name="Jang H."/>
        </authorList>
    </citation>
    <scope>NUCLEOTIDE SEQUENCE [LARGE SCALE GENOMIC DNA]</scope>
</reference>
<gene>
    <name evidence="3" type="ORF">Fot_36244</name>
</gene>
<evidence type="ECO:0000256" key="2">
    <source>
        <dbReference type="SAM" id="MobiDB-lite"/>
    </source>
</evidence>
<feature type="coiled-coil region" evidence="1">
    <location>
        <begin position="1"/>
        <end position="43"/>
    </location>
</feature>
<comment type="caution">
    <text evidence="3">The sequence shown here is derived from an EMBL/GenBank/DDBJ whole genome shotgun (WGS) entry which is preliminary data.</text>
</comment>
<dbReference type="AlphaFoldDB" id="A0ABD1SPI2"/>
<protein>
    <submittedName>
        <fullName evidence="3">Uncharacterized protein</fullName>
    </submittedName>
</protein>
<evidence type="ECO:0000313" key="3">
    <source>
        <dbReference type="EMBL" id="KAL2502396.1"/>
    </source>
</evidence>
<dbReference type="Proteomes" id="UP001604277">
    <property type="component" value="Unassembled WGS sequence"/>
</dbReference>
<feature type="region of interest" description="Disordered" evidence="2">
    <location>
        <begin position="98"/>
        <end position="127"/>
    </location>
</feature>
<evidence type="ECO:0000313" key="4">
    <source>
        <dbReference type="Proteomes" id="UP001604277"/>
    </source>
</evidence>
<accession>A0ABD1SPI2</accession>
<keyword evidence="1" id="KW-0175">Coiled coil</keyword>
<dbReference type="EMBL" id="JBFOLJ010000010">
    <property type="protein sequence ID" value="KAL2502396.1"/>
    <property type="molecule type" value="Genomic_DNA"/>
</dbReference>